<protein>
    <recommendedName>
        <fullName evidence="1">PIN domain-containing protein</fullName>
    </recommendedName>
</protein>
<dbReference type="Gene3D" id="3.40.50.1010">
    <property type="entry name" value="5'-nuclease"/>
    <property type="match status" value="1"/>
</dbReference>
<feature type="domain" description="PIN" evidence="1">
    <location>
        <begin position="12"/>
        <end position="68"/>
    </location>
</feature>
<dbReference type="EMBL" id="AP028907">
    <property type="protein sequence ID" value="BES82878.1"/>
    <property type="molecule type" value="Genomic_DNA"/>
</dbReference>
<dbReference type="PANTHER" id="PTHR39677:SF4">
    <property type="entry name" value="RIBONUCLEASE VAPC6"/>
    <property type="match status" value="1"/>
</dbReference>
<evidence type="ECO:0000313" key="3">
    <source>
        <dbReference type="Proteomes" id="UP001341135"/>
    </source>
</evidence>
<organism evidence="2 3">
    <name type="scientific">Pyrodictium abyssi</name>
    <dbReference type="NCBI Taxonomy" id="54256"/>
    <lineage>
        <taxon>Archaea</taxon>
        <taxon>Thermoproteota</taxon>
        <taxon>Thermoprotei</taxon>
        <taxon>Desulfurococcales</taxon>
        <taxon>Pyrodictiaceae</taxon>
        <taxon>Pyrodictium</taxon>
    </lineage>
</organism>
<dbReference type="RefSeq" id="WP_338250625.1">
    <property type="nucleotide sequence ID" value="NZ_AP028907.1"/>
</dbReference>
<accession>A0ABM8IZB0</accession>
<dbReference type="PANTHER" id="PTHR39677">
    <property type="entry name" value="RIBONUCLEASE VAPC6"/>
    <property type="match status" value="1"/>
</dbReference>
<keyword evidence="3" id="KW-1185">Reference proteome</keyword>
<dbReference type="InterPro" id="IPR002716">
    <property type="entry name" value="PIN_dom"/>
</dbReference>
<evidence type="ECO:0000313" key="2">
    <source>
        <dbReference type="EMBL" id="BES82878.1"/>
    </source>
</evidence>
<sequence length="73" mass="8552">MDKLWTLIDVIEQLGITILQDYAEPRQLLEIMENYKLTPSDAVIASTCRHYGIDAILTFDEDFKRIPWLRTIP</sequence>
<proteinExistence type="predicted"/>
<name>A0ABM8IZB0_9CREN</name>
<dbReference type="InterPro" id="IPR029060">
    <property type="entry name" value="PIN-like_dom_sf"/>
</dbReference>
<evidence type="ECO:0000259" key="1">
    <source>
        <dbReference type="Pfam" id="PF01850"/>
    </source>
</evidence>
<dbReference type="Proteomes" id="UP001341135">
    <property type="component" value="Chromosome"/>
</dbReference>
<dbReference type="Pfam" id="PF01850">
    <property type="entry name" value="PIN"/>
    <property type="match status" value="1"/>
</dbReference>
<gene>
    <name evidence="2" type="ORF">PABY_24450</name>
</gene>
<dbReference type="GeneID" id="89290447"/>
<reference evidence="2 3" key="1">
    <citation type="submission" date="2023-09" db="EMBL/GenBank/DDBJ databases">
        <title>Pyrofollis japonicus gen. nov. sp. nov., a novel member of the family Pyrodictiaceae isolated from the Iheya North hydrothermal field.</title>
        <authorList>
            <person name="Miyazaki U."/>
            <person name="Sanari M."/>
            <person name="Tame A."/>
            <person name="Kitajima M."/>
            <person name="Okamoto A."/>
            <person name="Sawayama S."/>
            <person name="Miyazaki J."/>
            <person name="Takai K."/>
            <person name="Nakagawa S."/>
        </authorList>
    </citation>
    <scope>NUCLEOTIDE SEQUENCE [LARGE SCALE GENOMIC DNA]</scope>
    <source>
        <strain evidence="2 3">AV2</strain>
    </source>
</reference>
<dbReference type="SUPFAM" id="SSF88723">
    <property type="entry name" value="PIN domain-like"/>
    <property type="match status" value="1"/>
</dbReference>